<feature type="compositionally biased region" description="Basic residues" evidence="1">
    <location>
        <begin position="259"/>
        <end position="271"/>
    </location>
</feature>
<proteinExistence type="predicted"/>
<dbReference type="PROSITE" id="PS00352">
    <property type="entry name" value="CSD_1"/>
    <property type="match status" value="1"/>
</dbReference>
<feature type="domain" description="CSD" evidence="2">
    <location>
        <begin position="27"/>
        <end position="96"/>
    </location>
</feature>
<reference evidence="3" key="1">
    <citation type="submission" date="2015-09" db="EMBL/GenBank/DDBJ databases">
        <title>Scylla olivacea transcriptome.</title>
        <authorList>
            <person name="Ikhwanuddin M."/>
        </authorList>
    </citation>
    <scope>NUCLEOTIDE SEQUENCE</scope>
</reference>
<dbReference type="Gene3D" id="2.40.50.140">
    <property type="entry name" value="Nucleic acid-binding proteins"/>
    <property type="match status" value="1"/>
</dbReference>
<evidence type="ECO:0000259" key="2">
    <source>
        <dbReference type="PROSITE" id="PS51857"/>
    </source>
</evidence>
<evidence type="ECO:0000313" key="3">
    <source>
        <dbReference type="EMBL" id="JAI65313.1"/>
    </source>
</evidence>
<feature type="compositionally biased region" description="Polar residues" evidence="1">
    <location>
        <begin position="277"/>
        <end position="289"/>
    </location>
</feature>
<dbReference type="FunFam" id="2.40.50.140:FF:000054">
    <property type="entry name" value="Nuclease-sensitive element-binding protein 1"/>
    <property type="match status" value="1"/>
</dbReference>
<sequence>MADPETQPQPEEQPKAPAKEKEVLATKVTGTVKWFNVKSGYGFINRHDTKEDVFVHQSAITKNNPRKYVRSVGDGEEVEFDVVVGEKGNEAANVTGPGGEAVKGSPYAHDSDVPMQGSPYAADRRRGYRRRYYRRAAPGEEGEVVEEAGDYVPTMRGRGRGGYRGRGPRRFYRGRFFGRGRGRGAGGRGAFYPGFNDYEGGEVAEVVDGMSMRGRGRGRGRVRGRGGRGPRGYFRRYYGGGAARPQYDQMVTPDDAPRRRFRRAGRGRGRGGRYNGTPETRTSETQTQVAAEGQKPEVSTEDRKEMTVPDGEQHEAQTQVVGEAPQSGQEGQAPAAPQPQQPVENTTAESSA</sequence>
<dbReference type="InterPro" id="IPR050181">
    <property type="entry name" value="Cold_shock_domain"/>
</dbReference>
<protein>
    <recommendedName>
        <fullName evidence="2">CSD domain-containing protein</fullName>
    </recommendedName>
</protein>
<dbReference type="InterPro" id="IPR002059">
    <property type="entry name" value="CSP_DNA-bd"/>
</dbReference>
<dbReference type="InterPro" id="IPR011129">
    <property type="entry name" value="CSD"/>
</dbReference>
<dbReference type="SMART" id="SM00357">
    <property type="entry name" value="CSP"/>
    <property type="match status" value="1"/>
</dbReference>
<name>A0A0P4WMR1_SCYOL</name>
<dbReference type="InterPro" id="IPR019844">
    <property type="entry name" value="CSD_CS"/>
</dbReference>
<feature type="region of interest" description="Disordered" evidence="1">
    <location>
        <begin position="1"/>
        <end position="22"/>
    </location>
</feature>
<dbReference type="GO" id="GO:0003676">
    <property type="term" value="F:nucleic acid binding"/>
    <property type="evidence" value="ECO:0007669"/>
    <property type="project" value="InterPro"/>
</dbReference>
<dbReference type="PRINTS" id="PR00050">
    <property type="entry name" value="COLDSHOCK"/>
</dbReference>
<dbReference type="Pfam" id="PF00313">
    <property type="entry name" value="CSD"/>
    <property type="match status" value="1"/>
</dbReference>
<feature type="compositionally biased region" description="Low complexity" evidence="1">
    <location>
        <begin position="324"/>
        <end position="335"/>
    </location>
</feature>
<evidence type="ECO:0000256" key="1">
    <source>
        <dbReference type="SAM" id="MobiDB-lite"/>
    </source>
</evidence>
<dbReference type="CDD" id="cd04458">
    <property type="entry name" value="CSP_CDS"/>
    <property type="match status" value="1"/>
</dbReference>
<dbReference type="EMBL" id="GDRN01060758">
    <property type="protein sequence ID" value="JAI65313.1"/>
    <property type="molecule type" value="Transcribed_RNA"/>
</dbReference>
<dbReference type="InterPro" id="IPR012340">
    <property type="entry name" value="NA-bd_OB-fold"/>
</dbReference>
<organism evidence="3">
    <name type="scientific">Scylla olivacea</name>
    <name type="common">Orange mud crab</name>
    <name type="synonym">Cancer olivacea</name>
    <dbReference type="NCBI Taxonomy" id="85551"/>
    <lineage>
        <taxon>Eukaryota</taxon>
        <taxon>Metazoa</taxon>
        <taxon>Ecdysozoa</taxon>
        <taxon>Arthropoda</taxon>
        <taxon>Crustacea</taxon>
        <taxon>Multicrustacea</taxon>
        <taxon>Malacostraca</taxon>
        <taxon>Eumalacostraca</taxon>
        <taxon>Eucarida</taxon>
        <taxon>Decapoda</taxon>
        <taxon>Pleocyemata</taxon>
        <taxon>Brachyura</taxon>
        <taxon>Eubrachyura</taxon>
        <taxon>Portunoidea</taxon>
        <taxon>Portunidae</taxon>
        <taxon>Portuninae</taxon>
        <taxon>Scylla</taxon>
    </lineage>
</organism>
<feature type="compositionally biased region" description="Basic and acidic residues" evidence="1">
    <location>
        <begin position="12"/>
        <end position="22"/>
    </location>
</feature>
<dbReference type="PROSITE" id="PS51857">
    <property type="entry name" value="CSD_2"/>
    <property type="match status" value="1"/>
</dbReference>
<dbReference type="PANTHER" id="PTHR11544">
    <property type="entry name" value="COLD SHOCK DOMAIN CONTAINING PROTEINS"/>
    <property type="match status" value="1"/>
</dbReference>
<feature type="compositionally biased region" description="Basic residues" evidence="1">
    <location>
        <begin position="215"/>
        <end position="228"/>
    </location>
</feature>
<feature type="compositionally biased region" description="Low complexity" evidence="1">
    <location>
        <begin position="1"/>
        <end position="10"/>
    </location>
</feature>
<dbReference type="AlphaFoldDB" id="A0A0P4WMR1"/>
<feature type="compositionally biased region" description="Polar residues" evidence="1">
    <location>
        <begin position="343"/>
        <end position="352"/>
    </location>
</feature>
<dbReference type="SUPFAM" id="SSF50249">
    <property type="entry name" value="Nucleic acid-binding proteins"/>
    <property type="match status" value="1"/>
</dbReference>
<accession>A0A0P4WMR1</accession>
<feature type="compositionally biased region" description="Basic and acidic residues" evidence="1">
    <location>
        <begin position="294"/>
        <end position="315"/>
    </location>
</feature>
<feature type="region of interest" description="Disordered" evidence="1">
    <location>
        <begin position="215"/>
        <end position="352"/>
    </location>
</feature>